<name>A0A4D6M0Q8_VIGUN</name>
<evidence type="ECO:0000313" key="1">
    <source>
        <dbReference type="EMBL" id="QCD93664.1"/>
    </source>
</evidence>
<gene>
    <name evidence="1" type="ORF">DEO72_LG5g1740</name>
</gene>
<dbReference type="Proteomes" id="UP000501690">
    <property type="component" value="Linkage Group LG5"/>
</dbReference>
<reference evidence="1 2" key="1">
    <citation type="submission" date="2019-04" db="EMBL/GenBank/DDBJ databases">
        <title>An improved genome assembly and genetic linkage map for asparagus bean, Vigna unguiculata ssp. sesquipedialis.</title>
        <authorList>
            <person name="Xia Q."/>
            <person name="Zhang R."/>
            <person name="Dong Y."/>
        </authorList>
    </citation>
    <scope>NUCLEOTIDE SEQUENCE [LARGE SCALE GENOMIC DNA]</scope>
    <source>
        <tissue evidence="1">Leaf</tissue>
    </source>
</reference>
<keyword evidence="2" id="KW-1185">Reference proteome</keyword>
<accession>A0A4D6M0Q8</accession>
<protein>
    <submittedName>
        <fullName evidence="1">Uncharacterized protein</fullName>
    </submittedName>
</protein>
<proteinExistence type="predicted"/>
<dbReference type="AlphaFoldDB" id="A0A4D6M0Q8"/>
<evidence type="ECO:0000313" key="2">
    <source>
        <dbReference type="Proteomes" id="UP000501690"/>
    </source>
</evidence>
<sequence length="79" mass="9043">MATLSNRRHTLPQDDIDGRAITTDSISTNYRTMPYLVTEKTVLQPHLGRQESFRRNIGHVAAETYLITRLAITLLRYLG</sequence>
<dbReference type="EMBL" id="CP039349">
    <property type="protein sequence ID" value="QCD93664.1"/>
    <property type="molecule type" value="Genomic_DNA"/>
</dbReference>
<organism evidence="1 2">
    <name type="scientific">Vigna unguiculata</name>
    <name type="common">Cowpea</name>
    <dbReference type="NCBI Taxonomy" id="3917"/>
    <lineage>
        <taxon>Eukaryota</taxon>
        <taxon>Viridiplantae</taxon>
        <taxon>Streptophyta</taxon>
        <taxon>Embryophyta</taxon>
        <taxon>Tracheophyta</taxon>
        <taxon>Spermatophyta</taxon>
        <taxon>Magnoliopsida</taxon>
        <taxon>eudicotyledons</taxon>
        <taxon>Gunneridae</taxon>
        <taxon>Pentapetalae</taxon>
        <taxon>rosids</taxon>
        <taxon>fabids</taxon>
        <taxon>Fabales</taxon>
        <taxon>Fabaceae</taxon>
        <taxon>Papilionoideae</taxon>
        <taxon>50 kb inversion clade</taxon>
        <taxon>NPAAA clade</taxon>
        <taxon>indigoferoid/millettioid clade</taxon>
        <taxon>Phaseoleae</taxon>
        <taxon>Vigna</taxon>
    </lineage>
</organism>